<dbReference type="EMBL" id="MVHS01000048">
    <property type="protein sequence ID" value="ORA66815.1"/>
    <property type="molecule type" value="Genomic_DNA"/>
</dbReference>
<keyword evidence="2" id="KW-1185">Reference proteome</keyword>
<proteinExistence type="predicted"/>
<dbReference type="AlphaFoldDB" id="A0A1X0D399"/>
<comment type="caution">
    <text evidence="1">The sequence shown here is derived from an EMBL/GenBank/DDBJ whole genome shotgun (WGS) entry which is preliminary data.</text>
</comment>
<dbReference type="Proteomes" id="UP000192801">
    <property type="component" value="Unassembled WGS sequence"/>
</dbReference>
<evidence type="ECO:0000313" key="2">
    <source>
        <dbReference type="Proteomes" id="UP000192801"/>
    </source>
</evidence>
<dbReference type="OrthoDB" id="4731987at2"/>
<reference evidence="1 2" key="1">
    <citation type="submission" date="2016-12" db="EMBL/GenBank/DDBJ databases">
        <title>The new phylogeny of genus Mycobacterium.</title>
        <authorList>
            <person name="Tortoli E."/>
            <person name="Trovato A."/>
            <person name="Cirillo D.M."/>
        </authorList>
    </citation>
    <scope>NUCLEOTIDE SEQUENCE [LARGE SCALE GENOMIC DNA]</scope>
    <source>
        <strain evidence="1 2">DSM 45130</strain>
    </source>
</reference>
<dbReference type="InterPro" id="IPR024296">
    <property type="entry name" value="DUF2710"/>
</dbReference>
<dbReference type="Pfam" id="PF10921">
    <property type="entry name" value="DUF2710"/>
    <property type="match status" value="1"/>
</dbReference>
<evidence type="ECO:0000313" key="1">
    <source>
        <dbReference type="EMBL" id="ORA66815.1"/>
    </source>
</evidence>
<dbReference type="RefSeq" id="WP_083032507.1">
    <property type="nucleotide sequence ID" value="NZ_AP022618.1"/>
</dbReference>
<gene>
    <name evidence="1" type="ORF">BST26_16645</name>
</gene>
<organism evidence="1 2">
    <name type="scientific">Mycolicibacterium insubricum</name>
    <dbReference type="NCBI Taxonomy" id="444597"/>
    <lineage>
        <taxon>Bacteria</taxon>
        <taxon>Bacillati</taxon>
        <taxon>Actinomycetota</taxon>
        <taxon>Actinomycetes</taxon>
        <taxon>Mycobacteriales</taxon>
        <taxon>Mycobacteriaceae</taxon>
        <taxon>Mycolicibacterium</taxon>
    </lineage>
</organism>
<protein>
    <submittedName>
        <fullName evidence="1">Uncharacterized protein</fullName>
    </submittedName>
</protein>
<dbReference type="STRING" id="444597.BST26_16645"/>
<accession>A0A1X0D399</accession>
<name>A0A1X0D399_9MYCO</name>
<sequence length="102" mass="11101">MTVNDPGEDRALVEAVLADLTAAADRWEALVSEAEHITYTADLGDVRAVVNADGRLLELVLGAHTVTEYTHDELADRINSVFAALRDEAYADNLARYGSELQ</sequence>